<dbReference type="EMBL" id="WVHT01000006">
    <property type="protein sequence ID" value="MXV51922.1"/>
    <property type="molecule type" value="Genomic_DNA"/>
</dbReference>
<keyword evidence="2" id="KW-0378">Hydrolase</keyword>
<gene>
    <name evidence="2" type="ORF">GS399_13145</name>
</gene>
<dbReference type="RefSeq" id="WP_160845108.1">
    <property type="nucleotide sequence ID" value="NZ_WVHT01000006.1"/>
</dbReference>
<accession>A0A7K1YBF3</accession>
<feature type="domain" description="Metallo-beta-lactamase" evidence="1">
    <location>
        <begin position="10"/>
        <end position="95"/>
    </location>
</feature>
<dbReference type="InterPro" id="IPR052159">
    <property type="entry name" value="Competence_DNA_uptake"/>
</dbReference>
<dbReference type="Gene3D" id="3.60.15.10">
    <property type="entry name" value="Ribonuclease Z/Hydroxyacylglutathione hydrolase-like"/>
    <property type="match status" value="1"/>
</dbReference>
<dbReference type="Proteomes" id="UP000466586">
    <property type="component" value="Unassembled WGS sequence"/>
</dbReference>
<reference evidence="2 3" key="1">
    <citation type="submission" date="2019-11" db="EMBL/GenBank/DDBJ databases">
        <title>Pedobacter sp. HMF7647 Genome sequencing and assembly.</title>
        <authorList>
            <person name="Kang H."/>
            <person name="Kim H."/>
            <person name="Joh K."/>
        </authorList>
    </citation>
    <scope>NUCLEOTIDE SEQUENCE [LARGE SCALE GENOMIC DNA]</scope>
    <source>
        <strain evidence="2 3">HMF7647</strain>
    </source>
</reference>
<dbReference type="PANTHER" id="PTHR30619:SF1">
    <property type="entry name" value="RECOMBINATION PROTEIN 2"/>
    <property type="match status" value="1"/>
</dbReference>
<name>A0A7K1YBF3_9SPHI</name>
<evidence type="ECO:0000259" key="1">
    <source>
        <dbReference type="Pfam" id="PF00753"/>
    </source>
</evidence>
<dbReference type="Pfam" id="PF00753">
    <property type="entry name" value="Lactamase_B"/>
    <property type="match status" value="1"/>
</dbReference>
<sequence>MIIRPLPAFNGDAILVSFQHHDKTVNILIDGGVPRTYQRALKPLLKELQEAGQPIDLLVVTHIDDDHIGGIKALYEDTALDRSLIKRVWFNSGKLLSRHFRTPEDKSREVEVIPDDTTEMSVRQGLTLEAELEKQSGWVQQVILAGYAEAFYGAEIKVLSPREPMLKKLNKRWETEEAKQTQMSGGDHDDFQYTIAELLARDFQEDTAVPNGSAIAFLITLNGLHYLFLADAHPSQIEASLRALGYSEEHRLCAEFVKVSHHASKFNTSPGLLDIIRSPHFFVSTDGGAHGLPNKEPLARIIAANPGVTLHFNYEEIAGKIFSPEDYGSHTFTLKHSMGIDYLFEG</sequence>
<evidence type="ECO:0000313" key="3">
    <source>
        <dbReference type="Proteomes" id="UP000466586"/>
    </source>
</evidence>
<dbReference type="PANTHER" id="PTHR30619">
    <property type="entry name" value="DNA INTERNALIZATION/COMPETENCE PROTEIN COMEC/REC2"/>
    <property type="match status" value="1"/>
</dbReference>
<organism evidence="2 3">
    <name type="scientific">Hufsiella arboris</name>
    <dbReference type="NCBI Taxonomy" id="2695275"/>
    <lineage>
        <taxon>Bacteria</taxon>
        <taxon>Pseudomonadati</taxon>
        <taxon>Bacteroidota</taxon>
        <taxon>Sphingobacteriia</taxon>
        <taxon>Sphingobacteriales</taxon>
        <taxon>Sphingobacteriaceae</taxon>
        <taxon>Hufsiella</taxon>
    </lineage>
</organism>
<dbReference type="SUPFAM" id="SSF56281">
    <property type="entry name" value="Metallo-hydrolase/oxidoreductase"/>
    <property type="match status" value="1"/>
</dbReference>
<comment type="caution">
    <text evidence="2">The sequence shown here is derived from an EMBL/GenBank/DDBJ whole genome shotgun (WGS) entry which is preliminary data.</text>
</comment>
<dbReference type="InterPro" id="IPR036866">
    <property type="entry name" value="RibonucZ/Hydroxyglut_hydro"/>
</dbReference>
<dbReference type="AlphaFoldDB" id="A0A7K1YBF3"/>
<evidence type="ECO:0000313" key="2">
    <source>
        <dbReference type="EMBL" id="MXV51922.1"/>
    </source>
</evidence>
<keyword evidence="3" id="KW-1185">Reference proteome</keyword>
<dbReference type="GO" id="GO:0016787">
    <property type="term" value="F:hydrolase activity"/>
    <property type="evidence" value="ECO:0007669"/>
    <property type="project" value="UniProtKB-KW"/>
</dbReference>
<proteinExistence type="predicted"/>
<dbReference type="InterPro" id="IPR001279">
    <property type="entry name" value="Metallo-B-lactamas"/>
</dbReference>
<protein>
    <submittedName>
        <fullName evidence="2">MBL fold metallo-hydrolase</fullName>
    </submittedName>
</protein>